<comment type="caution">
    <text evidence="1">The sequence shown here is derived from an EMBL/GenBank/DDBJ whole genome shotgun (WGS) entry which is preliminary data.</text>
</comment>
<accession>A0ACC2L8U4</accession>
<organism evidence="1 2">
    <name type="scientific">Persea americana</name>
    <name type="common">Avocado</name>
    <dbReference type="NCBI Taxonomy" id="3435"/>
    <lineage>
        <taxon>Eukaryota</taxon>
        <taxon>Viridiplantae</taxon>
        <taxon>Streptophyta</taxon>
        <taxon>Embryophyta</taxon>
        <taxon>Tracheophyta</taxon>
        <taxon>Spermatophyta</taxon>
        <taxon>Magnoliopsida</taxon>
        <taxon>Magnoliidae</taxon>
        <taxon>Laurales</taxon>
        <taxon>Lauraceae</taxon>
        <taxon>Persea</taxon>
    </lineage>
</organism>
<reference evidence="1 2" key="1">
    <citation type="journal article" date="2022" name="Hortic Res">
        <title>A haplotype resolved chromosomal level avocado genome allows analysis of novel avocado genes.</title>
        <authorList>
            <person name="Nath O."/>
            <person name="Fletcher S.J."/>
            <person name="Hayward A."/>
            <person name="Shaw L.M."/>
            <person name="Masouleh A.K."/>
            <person name="Furtado A."/>
            <person name="Henry R.J."/>
            <person name="Mitter N."/>
        </authorList>
    </citation>
    <scope>NUCLEOTIDE SEQUENCE [LARGE SCALE GENOMIC DNA]</scope>
    <source>
        <strain evidence="2">cv. Hass</strain>
    </source>
</reference>
<name>A0ACC2L8U4_PERAE</name>
<keyword evidence="2" id="KW-1185">Reference proteome</keyword>
<evidence type="ECO:0000313" key="2">
    <source>
        <dbReference type="Proteomes" id="UP001234297"/>
    </source>
</evidence>
<dbReference type="EMBL" id="CM056815">
    <property type="protein sequence ID" value="KAJ8629631.1"/>
    <property type="molecule type" value="Genomic_DNA"/>
</dbReference>
<gene>
    <name evidence="1" type="ORF">MRB53_022954</name>
</gene>
<protein>
    <submittedName>
        <fullName evidence="1">Uncharacterized protein</fullName>
    </submittedName>
</protein>
<proteinExistence type="predicted"/>
<sequence length="213" mass="25409">MKYQDLEFYSRPSFFSQKRLSYNFLDIAFAPYGEYWREMRKLSIVELFSTKRTRSFRFIQEEEVARMITSISKSSSKPINLSDMLMTLASNIICRAAFGKHYTGEGSEMGDFNRVFGETQAMFVAFFMADFIPWLGWIDKINGQRARLEKNFYELDDFYERVIQEHLDPKRDKLDQEDFVDVLTHVQKDLKFTRDHIKAILMVVYQYPHLFIT</sequence>
<dbReference type="Proteomes" id="UP001234297">
    <property type="component" value="Chromosome 7"/>
</dbReference>
<evidence type="ECO:0000313" key="1">
    <source>
        <dbReference type="EMBL" id="KAJ8629631.1"/>
    </source>
</evidence>